<reference evidence="2" key="1">
    <citation type="journal article" date="2021" name="PeerJ">
        <title>Extensive microbial diversity within the chicken gut microbiome revealed by metagenomics and culture.</title>
        <authorList>
            <person name="Gilroy R."/>
            <person name="Ravi A."/>
            <person name="Getino M."/>
            <person name="Pursley I."/>
            <person name="Horton D.L."/>
            <person name="Alikhan N.F."/>
            <person name="Baker D."/>
            <person name="Gharbi K."/>
            <person name="Hall N."/>
            <person name="Watson M."/>
            <person name="Adriaenssens E.M."/>
            <person name="Foster-Nyarko E."/>
            <person name="Jarju S."/>
            <person name="Secka A."/>
            <person name="Antonio M."/>
            <person name="Oren A."/>
            <person name="Chaudhuri R.R."/>
            <person name="La Ragione R."/>
            <person name="Hildebrand F."/>
            <person name="Pallen M.J."/>
        </authorList>
    </citation>
    <scope>NUCLEOTIDE SEQUENCE</scope>
    <source>
        <strain evidence="2">ChiBcec8-14828</strain>
    </source>
</reference>
<reference evidence="2" key="2">
    <citation type="submission" date="2021-04" db="EMBL/GenBank/DDBJ databases">
        <authorList>
            <person name="Gilroy R."/>
        </authorList>
    </citation>
    <scope>NUCLEOTIDE SEQUENCE</scope>
    <source>
        <strain evidence="2">ChiBcec8-14828</strain>
    </source>
</reference>
<accession>A0A9D2M1B5</accession>
<dbReference type="Proteomes" id="UP000824209">
    <property type="component" value="Unassembled WGS sequence"/>
</dbReference>
<dbReference type="EMBL" id="DWYA01000041">
    <property type="protein sequence ID" value="HJB39581.1"/>
    <property type="molecule type" value="Genomic_DNA"/>
</dbReference>
<evidence type="ECO:0000313" key="2">
    <source>
        <dbReference type="EMBL" id="HJB39581.1"/>
    </source>
</evidence>
<comment type="caution">
    <text evidence="2">The sequence shown here is derived from an EMBL/GenBank/DDBJ whole genome shotgun (WGS) entry which is preliminary data.</text>
</comment>
<sequence>MMLKNIKKQVTMKLDCWKSALLVGLLAAVLTESIVQITLQIVVKNDPSEATWMGMAGIGWMIGAGFTMFGMNVVTSSTGFSMAVVMGSTRRGYFWPSLLVQLLGTFVVLLCAYPVSWVSEGLRRLIASQMPVEGETFLAANPTLLLFHDYFWVVPLIALGIVAFGMAAGGMLMRFGRAGFWVVWVIFMFFSLGMPQVAEVESGPLYTAREAVLAATAGFGPAHWAAVVAALALIVIGAAWAMLRRACVK</sequence>
<keyword evidence="1" id="KW-0812">Transmembrane</keyword>
<organism evidence="2 3">
    <name type="scientific">Candidatus Ruthenibacterium avium</name>
    <dbReference type="NCBI Taxonomy" id="2838751"/>
    <lineage>
        <taxon>Bacteria</taxon>
        <taxon>Bacillati</taxon>
        <taxon>Bacillota</taxon>
        <taxon>Clostridia</taxon>
        <taxon>Eubacteriales</taxon>
        <taxon>Oscillospiraceae</taxon>
        <taxon>Ruthenibacterium</taxon>
    </lineage>
</organism>
<evidence type="ECO:0000313" key="3">
    <source>
        <dbReference type="Proteomes" id="UP000824209"/>
    </source>
</evidence>
<name>A0A9D2M1B5_9FIRM</name>
<dbReference type="AlphaFoldDB" id="A0A9D2M1B5"/>
<proteinExistence type="predicted"/>
<evidence type="ECO:0000256" key="1">
    <source>
        <dbReference type="SAM" id="Phobius"/>
    </source>
</evidence>
<protein>
    <submittedName>
        <fullName evidence="2">Uncharacterized protein</fullName>
    </submittedName>
</protein>
<feature type="transmembrane region" description="Helical" evidence="1">
    <location>
        <begin position="50"/>
        <end position="71"/>
    </location>
</feature>
<gene>
    <name evidence="2" type="ORF">H9943_04210</name>
</gene>
<feature type="transmembrane region" description="Helical" evidence="1">
    <location>
        <begin position="179"/>
        <end position="198"/>
    </location>
</feature>
<feature type="transmembrane region" description="Helical" evidence="1">
    <location>
        <begin position="150"/>
        <end position="172"/>
    </location>
</feature>
<keyword evidence="1" id="KW-1133">Transmembrane helix</keyword>
<feature type="transmembrane region" description="Helical" evidence="1">
    <location>
        <begin position="92"/>
        <end position="115"/>
    </location>
</feature>
<keyword evidence="1" id="KW-0472">Membrane</keyword>
<feature type="transmembrane region" description="Helical" evidence="1">
    <location>
        <begin position="222"/>
        <end position="243"/>
    </location>
</feature>